<name>A0AAE3W8E8_9ACTN</name>
<evidence type="ECO:0000259" key="1">
    <source>
        <dbReference type="Pfam" id="PF07238"/>
    </source>
</evidence>
<comment type="caution">
    <text evidence="2">The sequence shown here is derived from an EMBL/GenBank/DDBJ whole genome shotgun (WGS) entry which is preliminary data.</text>
</comment>
<dbReference type="RefSeq" id="WP_307246337.1">
    <property type="nucleotide sequence ID" value="NZ_JAUSUZ010000001.1"/>
</dbReference>
<evidence type="ECO:0000313" key="3">
    <source>
        <dbReference type="Proteomes" id="UP001240236"/>
    </source>
</evidence>
<dbReference type="AlphaFoldDB" id="A0AAE3W8E8"/>
<gene>
    <name evidence="2" type="ORF">J2S42_007071</name>
</gene>
<organism evidence="2 3">
    <name type="scientific">Catenuloplanes indicus</name>
    <dbReference type="NCBI Taxonomy" id="137267"/>
    <lineage>
        <taxon>Bacteria</taxon>
        <taxon>Bacillati</taxon>
        <taxon>Actinomycetota</taxon>
        <taxon>Actinomycetes</taxon>
        <taxon>Micromonosporales</taxon>
        <taxon>Micromonosporaceae</taxon>
        <taxon>Catenuloplanes</taxon>
    </lineage>
</organism>
<keyword evidence="3" id="KW-1185">Reference proteome</keyword>
<dbReference type="GO" id="GO:0035438">
    <property type="term" value="F:cyclic-di-GMP binding"/>
    <property type="evidence" value="ECO:0007669"/>
    <property type="project" value="InterPro"/>
</dbReference>
<dbReference type="InterPro" id="IPR009875">
    <property type="entry name" value="PilZ_domain"/>
</dbReference>
<dbReference type="EMBL" id="JAUSUZ010000001">
    <property type="protein sequence ID" value="MDQ0370402.1"/>
    <property type="molecule type" value="Genomic_DNA"/>
</dbReference>
<dbReference type="Proteomes" id="UP001240236">
    <property type="component" value="Unassembled WGS sequence"/>
</dbReference>
<reference evidence="2 3" key="1">
    <citation type="submission" date="2023-07" db="EMBL/GenBank/DDBJ databases">
        <title>Sequencing the genomes of 1000 actinobacteria strains.</title>
        <authorList>
            <person name="Klenk H.-P."/>
        </authorList>
    </citation>
    <scope>NUCLEOTIDE SEQUENCE [LARGE SCALE GENOMIC DNA]</scope>
    <source>
        <strain evidence="2 3">DSM 44709</strain>
    </source>
</reference>
<feature type="domain" description="PilZ" evidence="1">
    <location>
        <begin position="100"/>
        <end position="195"/>
    </location>
</feature>
<dbReference type="Pfam" id="PF07238">
    <property type="entry name" value="PilZ"/>
    <property type="match status" value="1"/>
</dbReference>
<dbReference type="Gene3D" id="2.40.10.220">
    <property type="entry name" value="predicted glycosyltransferase like domains"/>
    <property type="match status" value="1"/>
</dbReference>
<evidence type="ECO:0000313" key="2">
    <source>
        <dbReference type="EMBL" id="MDQ0370402.1"/>
    </source>
</evidence>
<sequence>MALRLPWKRRMPAPEAFVDLPEDAELVTLMIGEKTYRDLSVVRTPDKVWNFRLPGGLEEGVTVELVWTADGRGGEGTGCVVRATDATIGVRATRVETGIQRRGSLRVPATVPLTLNGPEGAAFSLTTRNLSLGGALAFGRGPEPGEPLPGRLDLPGQFVTVNAQVLPGLDPVNVHRLLFVGLSTQAEDLIADYVAAQERRRAYAR</sequence>
<accession>A0AAE3W8E8</accession>
<protein>
    <recommendedName>
        <fullName evidence="1">PilZ domain-containing protein</fullName>
    </recommendedName>
</protein>
<proteinExistence type="predicted"/>